<sequence length="49" mass="5481">MIETIVDFVNQNQSLLNTAAAFITGACLLYLVLARTLRKRRSEEAQKAV</sequence>
<dbReference type="Proteomes" id="UP000199382">
    <property type="component" value="Unassembled WGS sequence"/>
</dbReference>
<name>A0A1G8XWL6_9RHOB</name>
<feature type="transmembrane region" description="Helical" evidence="1">
    <location>
        <begin position="15"/>
        <end position="33"/>
    </location>
</feature>
<keyword evidence="3" id="KW-1185">Reference proteome</keyword>
<dbReference type="RefSeq" id="WP_170844572.1">
    <property type="nucleotide sequence ID" value="NZ_FNEK01000027.1"/>
</dbReference>
<organism evidence="2 3">
    <name type="scientific">Aliiruegeria lutimaris</name>
    <dbReference type="NCBI Taxonomy" id="571298"/>
    <lineage>
        <taxon>Bacteria</taxon>
        <taxon>Pseudomonadati</taxon>
        <taxon>Pseudomonadota</taxon>
        <taxon>Alphaproteobacteria</taxon>
        <taxon>Rhodobacterales</taxon>
        <taxon>Roseobacteraceae</taxon>
        <taxon>Aliiruegeria</taxon>
    </lineage>
</organism>
<evidence type="ECO:0000313" key="3">
    <source>
        <dbReference type="Proteomes" id="UP000199382"/>
    </source>
</evidence>
<accession>A0A1G8XWL6</accession>
<reference evidence="2 3" key="1">
    <citation type="submission" date="2016-10" db="EMBL/GenBank/DDBJ databases">
        <authorList>
            <person name="de Groot N.N."/>
        </authorList>
    </citation>
    <scope>NUCLEOTIDE SEQUENCE [LARGE SCALE GENOMIC DNA]</scope>
    <source>
        <strain evidence="2 3">DSM 25294</strain>
    </source>
</reference>
<evidence type="ECO:0000313" key="2">
    <source>
        <dbReference type="EMBL" id="SDJ94891.1"/>
    </source>
</evidence>
<dbReference type="AlphaFoldDB" id="A0A1G8XWL6"/>
<keyword evidence="1" id="KW-0812">Transmembrane</keyword>
<proteinExistence type="predicted"/>
<keyword evidence="1" id="KW-0472">Membrane</keyword>
<dbReference type="EMBL" id="FNEK01000027">
    <property type="protein sequence ID" value="SDJ94891.1"/>
    <property type="molecule type" value="Genomic_DNA"/>
</dbReference>
<protein>
    <submittedName>
        <fullName evidence="2">Uncharacterized protein</fullName>
    </submittedName>
</protein>
<gene>
    <name evidence="2" type="ORF">SAMN04488026_102753</name>
</gene>
<keyword evidence="1" id="KW-1133">Transmembrane helix</keyword>
<evidence type="ECO:0000256" key="1">
    <source>
        <dbReference type="SAM" id="Phobius"/>
    </source>
</evidence>